<gene>
    <name evidence="1" type="ORF">MSUIS_06290</name>
</gene>
<dbReference type="RefSeq" id="WP_013609324.1">
    <property type="nucleotide sequence ID" value="NC_015153.1"/>
</dbReference>
<dbReference type="Proteomes" id="UP000008645">
    <property type="component" value="Chromosome"/>
</dbReference>
<dbReference type="AlphaFoldDB" id="F0V241"/>
<name>F0V241_MYCS3</name>
<dbReference type="KEGG" id="msk:MSUIS_06290"/>
<proteinExistence type="predicted"/>
<protein>
    <submittedName>
        <fullName evidence="1">Uncharacterized protein</fullName>
    </submittedName>
</protein>
<dbReference type="EMBL" id="FQ790233">
    <property type="protein sequence ID" value="CBZ40722.1"/>
    <property type="molecule type" value="Genomic_DNA"/>
</dbReference>
<evidence type="ECO:0000313" key="1">
    <source>
        <dbReference type="EMBL" id="CBZ40722.1"/>
    </source>
</evidence>
<dbReference type="HOGENOM" id="CLU_113278_0_0_14"/>
<accession>F0V241</accession>
<evidence type="ECO:0000313" key="2">
    <source>
        <dbReference type="Proteomes" id="UP000008645"/>
    </source>
</evidence>
<sequence length="178" mass="20106">MGALKTITVAIISLASLGGGFELNRFLTDESDFEKGIEWESVWIVKDRKENICSISHSTEGVKSNIGNKGEVASDCFTSWAKNLKKSQEGDKTEWKVRARNDEFIKKMLASEAIYDGSVFEDGTVKPEGVIRQVDDSQRPEQDSIDINLEFLKQKCEYKDEKEENGWVFLNCPKNPTT</sequence>
<organism evidence="1 2">
    <name type="scientific">Mycoplasma suis (strain KI_3806)</name>
    <dbReference type="NCBI Taxonomy" id="708248"/>
    <lineage>
        <taxon>Bacteria</taxon>
        <taxon>Bacillati</taxon>
        <taxon>Mycoplasmatota</taxon>
        <taxon>Mollicutes</taxon>
        <taxon>Mycoplasmataceae</taxon>
        <taxon>Mycoplasma</taxon>
    </lineage>
</organism>
<reference evidence="1 2" key="1">
    <citation type="journal article" date="2011" name="J. Bacteriol.">
        <title>Complete genome sequence of the hemotrophic Mycoplasma suis strain KI3806.</title>
        <authorList>
            <person name="Oehlerking J."/>
            <person name="Kube M."/>
            <person name="Felder K.M."/>
            <person name="Matter D."/>
            <person name="Wittenbrink M.M."/>
            <person name="Schwarzenbach S."/>
            <person name="Kramer M.M."/>
            <person name="Hoelzle K."/>
            <person name="Hoelzle L.E."/>
        </authorList>
    </citation>
    <scope>NUCLEOTIDE SEQUENCE [LARGE SCALE GENOMIC DNA]</scope>
    <source>
        <strain evidence="2">KI_3806</strain>
    </source>
</reference>